<dbReference type="PANTHER" id="PTHR12892">
    <property type="entry name" value="FGF RECEPTOR ACTIVATING PROTEIN 1"/>
    <property type="match status" value="1"/>
</dbReference>
<protein>
    <submittedName>
        <fullName evidence="3">Post-GPI attachment to proteins factor 2-like</fullName>
    </submittedName>
</protein>
<keyword evidence="1" id="KW-0812">Transmembrane</keyword>
<accession>A0A1I7T955</accession>
<dbReference type="GO" id="GO:0006506">
    <property type="term" value="P:GPI anchor biosynthetic process"/>
    <property type="evidence" value="ECO:0007669"/>
    <property type="project" value="TreeGrafter"/>
</dbReference>
<evidence type="ECO:0000313" key="3">
    <source>
        <dbReference type="WBParaSite" id="Csp11.Scaffold552.g3647.t2"/>
    </source>
</evidence>
<dbReference type="GO" id="GO:0005789">
    <property type="term" value="C:endoplasmic reticulum membrane"/>
    <property type="evidence" value="ECO:0007669"/>
    <property type="project" value="TreeGrafter"/>
</dbReference>
<proteinExistence type="predicted"/>
<keyword evidence="1" id="KW-0472">Membrane</keyword>
<dbReference type="InterPro" id="IPR039545">
    <property type="entry name" value="PGAP2"/>
</dbReference>
<feature type="transmembrane region" description="Helical" evidence="1">
    <location>
        <begin position="59"/>
        <end position="79"/>
    </location>
</feature>
<feature type="transmembrane region" description="Helical" evidence="1">
    <location>
        <begin position="242"/>
        <end position="260"/>
    </location>
</feature>
<dbReference type="PANTHER" id="PTHR12892:SF8">
    <property type="entry name" value="PROTEIN CBG16685"/>
    <property type="match status" value="1"/>
</dbReference>
<feature type="transmembrane region" description="Helical" evidence="1">
    <location>
        <begin position="179"/>
        <end position="197"/>
    </location>
</feature>
<feature type="transmembrane region" description="Helical" evidence="1">
    <location>
        <begin position="280"/>
        <end position="300"/>
    </location>
</feature>
<dbReference type="AlphaFoldDB" id="A0A1I7T955"/>
<evidence type="ECO:0000256" key="1">
    <source>
        <dbReference type="SAM" id="Phobius"/>
    </source>
</evidence>
<dbReference type="eggNOG" id="ENOG502S7UA">
    <property type="taxonomic scope" value="Eukaryota"/>
</dbReference>
<dbReference type="GO" id="GO:0000139">
    <property type="term" value="C:Golgi membrane"/>
    <property type="evidence" value="ECO:0007669"/>
    <property type="project" value="InterPro"/>
</dbReference>
<keyword evidence="1" id="KW-1133">Transmembrane helix</keyword>
<keyword evidence="2" id="KW-1185">Reference proteome</keyword>
<feature type="transmembrane region" description="Helical" evidence="1">
    <location>
        <begin position="209"/>
        <end position="230"/>
    </location>
</feature>
<reference evidence="3" key="1">
    <citation type="submission" date="2016-11" db="UniProtKB">
        <authorList>
            <consortium name="WormBaseParasite"/>
        </authorList>
    </citation>
    <scope>IDENTIFICATION</scope>
</reference>
<organism evidence="2 3">
    <name type="scientific">Caenorhabditis tropicalis</name>
    <dbReference type="NCBI Taxonomy" id="1561998"/>
    <lineage>
        <taxon>Eukaryota</taxon>
        <taxon>Metazoa</taxon>
        <taxon>Ecdysozoa</taxon>
        <taxon>Nematoda</taxon>
        <taxon>Chromadorea</taxon>
        <taxon>Rhabditida</taxon>
        <taxon>Rhabditina</taxon>
        <taxon>Rhabditomorpha</taxon>
        <taxon>Rhabditoidea</taxon>
        <taxon>Rhabditidae</taxon>
        <taxon>Peloderinae</taxon>
        <taxon>Caenorhabditis</taxon>
    </lineage>
</organism>
<evidence type="ECO:0000313" key="2">
    <source>
        <dbReference type="Proteomes" id="UP000095282"/>
    </source>
</evidence>
<dbReference type="WBParaSite" id="Csp11.Scaffold552.g3647.t2">
    <property type="protein sequence ID" value="Csp11.Scaffold552.g3647.t2"/>
    <property type="gene ID" value="Csp11.Scaffold552.g3647"/>
</dbReference>
<sequence>MAVVASTSDDFYANYAFESSDRKNGNSIRIPRNTVENRRLKYGHTEDDNSDIAYLNFPVLVPSLFFTVLSMTCFIGAIITSLRTDYIPDERELIRGYVIEYGSSRFRCNTTIPFPSDGLPSILNLFELNVIGNVLFRYSVCIPIVIRVFNALTIRNLLRHEYATKFTSLHKVMADSMPIFTFVEAFMMALFSIVTVHEDFPEANRFFKIVFAMSSVVNMLTTTTVMFAFSSNSESKWDTTSMIMKLISVVIYVYFMPQYIQYHQSSITFPICHSYMPQLFALMEYVIIAAYAIFHLSFLIDIRNISFICFPRSASGECEPIDPTNFKKGAKYEHCRAFEYNQRRIMSL</sequence>
<feature type="transmembrane region" description="Helical" evidence="1">
    <location>
        <begin position="135"/>
        <end position="158"/>
    </location>
</feature>
<dbReference type="Proteomes" id="UP000095282">
    <property type="component" value="Unplaced"/>
</dbReference>
<name>A0A1I7T955_9PELO</name>